<reference evidence="5" key="2">
    <citation type="submission" date="2023-01" db="EMBL/GenBank/DDBJ databases">
        <title>Draft genome sequence of Maritalea porphyrae strain NBRC 107169.</title>
        <authorList>
            <person name="Sun Q."/>
            <person name="Mori K."/>
        </authorList>
    </citation>
    <scope>NUCLEOTIDE SEQUENCE</scope>
    <source>
        <strain evidence="5">NBRC 107169</strain>
    </source>
</reference>
<keyword evidence="6" id="KW-1185">Reference proteome</keyword>
<dbReference type="RefSeq" id="WP_284363461.1">
    <property type="nucleotide sequence ID" value="NZ_BSNI01000002.1"/>
</dbReference>
<feature type="chain" id="PRO_5046063522" evidence="3">
    <location>
        <begin position="22"/>
        <end position="351"/>
    </location>
</feature>
<reference evidence="5" key="1">
    <citation type="journal article" date="2014" name="Int. J. Syst. Evol. Microbiol.">
        <title>Complete genome of a new Firmicutes species belonging to the dominant human colonic microbiota ('Ruminococcus bicirculans') reveals two chromosomes and a selective capacity to utilize plant glucans.</title>
        <authorList>
            <consortium name="NISC Comparative Sequencing Program"/>
            <person name="Wegmann U."/>
            <person name="Louis P."/>
            <person name="Goesmann A."/>
            <person name="Henrissat B."/>
            <person name="Duncan S.H."/>
            <person name="Flint H.J."/>
        </authorList>
    </citation>
    <scope>NUCLEOTIDE SEQUENCE</scope>
    <source>
        <strain evidence="5">NBRC 107169</strain>
    </source>
</reference>
<dbReference type="Pfam" id="PF09375">
    <property type="entry name" value="Peptidase_M75"/>
    <property type="match status" value="1"/>
</dbReference>
<feature type="domain" description="Imelysin-like" evidence="4">
    <location>
        <begin position="34"/>
        <end position="278"/>
    </location>
</feature>
<dbReference type="CDD" id="cd14659">
    <property type="entry name" value="Imelysin-like_IPPA"/>
    <property type="match status" value="1"/>
</dbReference>
<name>A0ABQ5UQ01_9HYPH</name>
<comment type="subcellular location">
    <subcellularLocation>
        <location evidence="1">Cell envelope</location>
    </subcellularLocation>
</comment>
<dbReference type="InterPro" id="IPR018976">
    <property type="entry name" value="Imelysin-like"/>
</dbReference>
<evidence type="ECO:0000256" key="2">
    <source>
        <dbReference type="ARBA" id="ARBA00022729"/>
    </source>
</evidence>
<protein>
    <submittedName>
        <fullName evidence="5">Peptidase M75</fullName>
    </submittedName>
</protein>
<feature type="signal peptide" evidence="3">
    <location>
        <begin position="1"/>
        <end position="21"/>
    </location>
</feature>
<evidence type="ECO:0000256" key="3">
    <source>
        <dbReference type="SAM" id="SignalP"/>
    </source>
</evidence>
<proteinExistence type="predicted"/>
<organism evidence="5 6">
    <name type="scientific">Maritalea porphyrae</name>
    <dbReference type="NCBI Taxonomy" id="880732"/>
    <lineage>
        <taxon>Bacteria</taxon>
        <taxon>Pseudomonadati</taxon>
        <taxon>Pseudomonadota</taxon>
        <taxon>Alphaproteobacteria</taxon>
        <taxon>Hyphomicrobiales</taxon>
        <taxon>Devosiaceae</taxon>
        <taxon>Maritalea</taxon>
    </lineage>
</organism>
<evidence type="ECO:0000256" key="1">
    <source>
        <dbReference type="ARBA" id="ARBA00004196"/>
    </source>
</evidence>
<dbReference type="Gene3D" id="1.20.1420.20">
    <property type="entry name" value="M75 peptidase, HXXE motif"/>
    <property type="match status" value="1"/>
</dbReference>
<dbReference type="Proteomes" id="UP001161405">
    <property type="component" value="Unassembled WGS sequence"/>
</dbReference>
<evidence type="ECO:0000259" key="4">
    <source>
        <dbReference type="Pfam" id="PF09375"/>
    </source>
</evidence>
<keyword evidence="2 3" id="KW-0732">Signal</keyword>
<evidence type="ECO:0000313" key="6">
    <source>
        <dbReference type="Proteomes" id="UP001161405"/>
    </source>
</evidence>
<gene>
    <name evidence="5" type="ORF">GCM10007879_16070</name>
</gene>
<dbReference type="InterPro" id="IPR034984">
    <property type="entry name" value="Imelysin-like_IPPA"/>
</dbReference>
<accession>A0ABQ5UQ01</accession>
<comment type="caution">
    <text evidence="5">The sequence shown here is derived from an EMBL/GenBank/DDBJ whole genome shotgun (WGS) entry which is preliminary data.</text>
</comment>
<dbReference type="InterPro" id="IPR038352">
    <property type="entry name" value="Imelysin_sf"/>
</dbReference>
<dbReference type="EMBL" id="BSNI01000002">
    <property type="protein sequence ID" value="GLQ17358.1"/>
    <property type="molecule type" value="Genomic_DNA"/>
</dbReference>
<evidence type="ECO:0000313" key="5">
    <source>
        <dbReference type="EMBL" id="GLQ17358.1"/>
    </source>
</evidence>
<sequence length="351" mass="38242">MIRFIAPALFALSLFTANAFADGIEKRVVDQFIMPQYLAFEDAAAAQTHKLETLCASPSTAHLEAARSAFAALALQWSRAEIVRFGPVLQENRLERILFWPDRKSIGLKQVQRAIGQKDQTALTIGSLQKKSVALQGLGALEFVLFGTGADEALLHQDDYRCQFGLTISSALLEVAAEIVTEWDKAGGFADILENPGENNQNYRESAETKRDILGTIAHGPGIFHDTRLKNYLGDDAGSAKPKSGLFWRSGLTLKSIAANVEGLSDFTQAADFNTLLDEEQHWIIDSYLFEAKNAVHATKLESPVLEAPISNERSKLEYLSLVLHSMAGIATDDLAQALGLTAGFSSLDGD</sequence>